<keyword evidence="9 19" id="KW-0479">Metal-binding</keyword>
<feature type="binding site" evidence="18">
    <location>
        <position position="128"/>
    </location>
    <ligand>
        <name>substrate</name>
    </ligand>
</feature>
<evidence type="ECO:0000256" key="2">
    <source>
        <dbReference type="ARBA" id="ARBA00001913"/>
    </source>
</evidence>
<dbReference type="PANTHER" id="PTHR43069:SF2">
    <property type="entry name" value="FUMARYLACETOACETASE"/>
    <property type="match status" value="1"/>
</dbReference>
<feature type="binding site" evidence="19">
    <location>
        <position position="234"/>
    </location>
    <ligand>
        <name>Mg(2+)</name>
        <dbReference type="ChEBI" id="CHEBI:18420"/>
    </ligand>
</feature>
<dbReference type="WBParaSite" id="TCNE_0000714901-mRNA-1">
    <property type="protein sequence ID" value="TCNE_0000714901-mRNA-1"/>
    <property type="gene ID" value="TCNE_0000714901"/>
</dbReference>
<evidence type="ECO:0000256" key="12">
    <source>
        <dbReference type="ARBA" id="ARBA00022842"/>
    </source>
</evidence>
<dbReference type="FunFam" id="2.30.30.230:FF:000001">
    <property type="entry name" value="Fumarylacetoacetase"/>
    <property type="match status" value="1"/>
</dbReference>
<dbReference type="SUPFAM" id="SSF56529">
    <property type="entry name" value="FAH"/>
    <property type="match status" value="2"/>
</dbReference>
<feature type="binding site" evidence="18">
    <location>
        <position position="241"/>
    </location>
    <ligand>
        <name>substrate</name>
    </ligand>
</feature>
<evidence type="ECO:0000256" key="9">
    <source>
        <dbReference type="ARBA" id="ARBA00022723"/>
    </source>
</evidence>
<dbReference type="InterPro" id="IPR002738">
    <property type="entry name" value="RNase_P_p30"/>
</dbReference>
<dbReference type="GO" id="GO:0004334">
    <property type="term" value="F:fumarylacetoacetase activity"/>
    <property type="evidence" value="ECO:0007669"/>
    <property type="project" value="UniProtKB-EC"/>
</dbReference>
<evidence type="ECO:0000256" key="16">
    <source>
        <dbReference type="ARBA" id="ARBA00031740"/>
    </source>
</evidence>
<feature type="binding site" evidence="19">
    <location>
        <position position="234"/>
    </location>
    <ligand>
        <name>Ca(2+)</name>
        <dbReference type="ChEBI" id="CHEBI:29108"/>
    </ligand>
</feature>
<feature type="domain" description="Fumarylacetoacetase-like C-terminal" evidence="20">
    <location>
        <begin position="521"/>
        <end position="802"/>
    </location>
</feature>
<dbReference type="GO" id="GO:0008033">
    <property type="term" value="P:tRNA processing"/>
    <property type="evidence" value="ECO:0007669"/>
    <property type="project" value="UniProtKB-KW"/>
</dbReference>
<dbReference type="GO" id="GO:0006572">
    <property type="term" value="P:L-tyrosine catabolic process"/>
    <property type="evidence" value="ECO:0007669"/>
    <property type="project" value="UniProtKB-KW"/>
</dbReference>
<evidence type="ECO:0000256" key="19">
    <source>
        <dbReference type="PIRSR" id="PIRSR605959-3"/>
    </source>
</evidence>
<feature type="binding site" evidence="19">
    <location>
        <position position="201"/>
    </location>
    <ligand>
        <name>Ca(2+)</name>
        <dbReference type="ChEBI" id="CHEBI:29108"/>
    </ligand>
</feature>
<evidence type="ECO:0000256" key="3">
    <source>
        <dbReference type="ARBA" id="ARBA00001946"/>
    </source>
</evidence>
<feature type="binding site" evidence="18">
    <location>
        <position position="351"/>
    </location>
    <ligand>
        <name>substrate</name>
    </ligand>
</feature>
<keyword evidence="12 19" id="KW-0460">Magnesium</keyword>
<dbReference type="InterPro" id="IPR036663">
    <property type="entry name" value="Fumarylacetoacetase_C_sf"/>
</dbReference>
<dbReference type="PANTHER" id="PTHR43069">
    <property type="entry name" value="FUMARYLACETOACETASE"/>
    <property type="match status" value="1"/>
</dbReference>
<dbReference type="EC" id="3.7.1.2" evidence="6"/>
<evidence type="ECO:0000259" key="20">
    <source>
        <dbReference type="Pfam" id="PF01557"/>
    </source>
</evidence>
<evidence type="ECO:0000256" key="17">
    <source>
        <dbReference type="PIRSR" id="PIRSR605959-1"/>
    </source>
</evidence>
<feature type="binding site" evidence="19">
    <location>
        <position position="126"/>
    </location>
    <ligand>
        <name>Ca(2+)</name>
        <dbReference type="ChEBI" id="CHEBI:29108"/>
    </ligand>
</feature>
<evidence type="ECO:0000256" key="10">
    <source>
        <dbReference type="ARBA" id="ARBA00022801"/>
    </source>
</evidence>
<evidence type="ECO:0000256" key="7">
    <source>
        <dbReference type="ARBA" id="ARBA00014741"/>
    </source>
</evidence>
<dbReference type="InterPro" id="IPR015377">
    <property type="entry name" value="Fumarylacetoacetase_N"/>
</dbReference>
<dbReference type="Pfam" id="PF01876">
    <property type="entry name" value="RNase_P_p30"/>
    <property type="match status" value="1"/>
</dbReference>
<feature type="domain" description="Fumarylacetoacetase N-terminal" evidence="21">
    <location>
        <begin position="417"/>
        <end position="508"/>
    </location>
</feature>
<comment type="pathway">
    <text evidence="4">Amino-acid degradation; L-phenylalanine degradation; acetoacetate and fumarate from L-phenylalanine: step 6/6.</text>
</comment>
<evidence type="ECO:0000256" key="8">
    <source>
        <dbReference type="ARBA" id="ARBA00022694"/>
    </source>
</evidence>
<name>A0A183UF79_TOXCA</name>
<evidence type="ECO:0000313" key="23">
    <source>
        <dbReference type="Proteomes" id="UP000050794"/>
    </source>
</evidence>
<dbReference type="Proteomes" id="UP000050794">
    <property type="component" value="Unassembled WGS sequence"/>
</dbReference>
<dbReference type="SUPFAM" id="SSF89550">
    <property type="entry name" value="PHP domain-like"/>
    <property type="match status" value="1"/>
</dbReference>
<protein>
    <recommendedName>
        <fullName evidence="7">Fumarylacetoacetase</fullName>
        <ecNumber evidence="6">3.7.1.2</ecNumber>
    </recommendedName>
    <alternativeName>
        <fullName evidence="15">Beta-diketonase</fullName>
    </alternativeName>
    <alternativeName>
        <fullName evidence="16">Fumarylacetoacetate hydrolase</fullName>
    </alternativeName>
</protein>
<keyword evidence="13" id="KW-0828">Tyrosine catabolism</keyword>
<accession>A0A183UF79</accession>
<feature type="active site" description="Proton acceptor" evidence="17">
    <location>
        <position position="133"/>
    </location>
</feature>
<proteinExistence type="inferred from homology"/>
<evidence type="ECO:0000256" key="18">
    <source>
        <dbReference type="PIRSR" id="PIRSR605959-2"/>
    </source>
</evidence>
<comment type="catalytic activity">
    <reaction evidence="1">
        <text>4-fumarylacetoacetate + H2O = acetoacetate + fumarate + H(+)</text>
        <dbReference type="Rhea" id="RHEA:10244"/>
        <dbReference type="ChEBI" id="CHEBI:13705"/>
        <dbReference type="ChEBI" id="CHEBI:15377"/>
        <dbReference type="ChEBI" id="CHEBI:15378"/>
        <dbReference type="ChEBI" id="CHEBI:18034"/>
        <dbReference type="ChEBI" id="CHEBI:29806"/>
        <dbReference type="EC" id="3.7.1.2"/>
    </reaction>
</comment>
<dbReference type="Gene3D" id="3.90.850.10">
    <property type="entry name" value="Fumarylacetoacetase-like, C-terminal domain"/>
    <property type="match status" value="2"/>
</dbReference>
<keyword evidence="10" id="KW-0378">Hydrolase</keyword>
<organism evidence="23 24">
    <name type="scientific">Toxocara canis</name>
    <name type="common">Canine roundworm</name>
    <dbReference type="NCBI Taxonomy" id="6265"/>
    <lineage>
        <taxon>Eukaryota</taxon>
        <taxon>Metazoa</taxon>
        <taxon>Ecdysozoa</taxon>
        <taxon>Nematoda</taxon>
        <taxon>Chromadorea</taxon>
        <taxon>Rhabditida</taxon>
        <taxon>Spirurina</taxon>
        <taxon>Ascaridomorpha</taxon>
        <taxon>Ascaridoidea</taxon>
        <taxon>Toxocaridae</taxon>
        <taxon>Toxocara</taxon>
    </lineage>
</organism>
<dbReference type="Gene3D" id="2.30.30.230">
    <property type="entry name" value="Fumarylacetoacetase, N-terminal domain"/>
    <property type="match status" value="2"/>
</dbReference>
<evidence type="ECO:0000313" key="24">
    <source>
        <dbReference type="WBParaSite" id="TCNE_0000714901-mRNA-1"/>
    </source>
</evidence>
<feature type="domain" description="Fumarylacetoacetase N-terminal" evidence="21">
    <location>
        <begin position="15"/>
        <end position="118"/>
    </location>
</feature>
<dbReference type="Gene3D" id="3.20.20.140">
    <property type="entry name" value="Metal-dependent hydrolases"/>
    <property type="match status" value="1"/>
</dbReference>
<feature type="binding site" evidence="19">
    <location>
        <position position="258"/>
    </location>
    <ligand>
        <name>Mg(2+)</name>
        <dbReference type="ChEBI" id="CHEBI:18420"/>
    </ligand>
</feature>
<evidence type="ECO:0000256" key="14">
    <source>
        <dbReference type="ARBA" id="ARBA00023232"/>
    </source>
</evidence>
<dbReference type="GO" id="GO:1902000">
    <property type="term" value="P:homogentisate catabolic process"/>
    <property type="evidence" value="ECO:0007669"/>
    <property type="project" value="TreeGrafter"/>
</dbReference>
<feature type="domain" description="Fumarylacetoacetase-like C-terminal" evidence="20">
    <location>
        <begin position="127"/>
        <end position="410"/>
    </location>
</feature>
<dbReference type="InterPro" id="IPR036462">
    <property type="entry name" value="Fumarylacetoacetase_N_sf"/>
</dbReference>
<gene>
    <name evidence="22" type="ORF">TCNE_LOCUS7149</name>
</gene>
<evidence type="ECO:0000256" key="1">
    <source>
        <dbReference type="ARBA" id="ARBA00000353"/>
    </source>
</evidence>
<keyword evidence="14" id="KW-0585">Phenylalanine catabolism</keyword>
<dbReference type="EMBL" id="UYWY01019624">
    <property type="protein sequence ID" value="VDM38470.1"/>
    <property type="molecule type" value="Genomic_DNA"/>
</dbReference>
<dbReference type="Pfam" id="PF09298">
    <property type="entry name" value="FAA_hydrolase_N"/>
    <property type="match status" value="2"/>
</dbReference>
<comment type="cofactor">
    <cofactor evidence="2 19">
        <name>Ca(2+)</name>
        <dbReference type="ChEBI" id="CHEBI:29108"/>
    </cofactor>
</comment>
<dbReference type="AlphaFoldDB" id="A0A183UF79"/>
<keyword evidence="8" id="KW-0819">tRNA processing</keyword>
<feature type="binding site" evidence="18">
    <location>
        <position position="142"/>
    </location>
    <ligand>
        <name>substrate</name>
    </ligand>
</feature>
<evidence type="ECO:0000256" key="15">
    <source>
        <dbReference type="ARBA" id="ARBA00030270"/>
    </source>
</evidence>
<evidence type="ECO:0000313" key="22">
    <source>
        <dbReference type="EMBL" id="VDM38470.1"/>
    </source>
</evidence>
<evidence type="ECO:0000256" key="11">
    <source>
        <dbReference type="ARBA" id="ARBA00022837"/>
    </source>
</evidence>
<evidence type="ECO:0000256" key="13">
    <source>
        <dbReference type="ARBA" id="ARBA00022878"/>
    </source>
</evidence>
<dbReference type="FunFam" id="3.90.850.10:FF:000004">
    <property type="entry name" value="Fumarylacetoacetase"/>
    <property type="match status" value="2"/>
</dbReference>
<dbReference type="InterPro" id="IPR011234">
    <property type="entry name" value="Fumarylacetoacetase-like_C"/>
</dbReference>
<evidence type="ECO:0000256" key="4">
    <source>
        <dbReference type="ARBA" id="ARBA00004782"/>
    </source>
</evidence>
<sequence length="1146" mass="128145">MSFIDIASDSDFPIQNLPYGVFSTEANPKKRIGVAIGEYILDLSLVKHFFTGPNLSINQHVFEQDSLNKFMELPKAAWQEARVVLQSLLGKDDERLRDNTELRTKALVRRQCATMHLPAHIGDYTDFYSSIHHATNVGIMFRGKDNALMPNWRWLPVGYHGRSSSIVPSGVGIHRPWGQTKADDAVVPTFCPSKLVDFELEMAFFVGGPPTKLGETVSIERAAERIFGMVLMNDWSARDIQKWEYVPLGPFLGKSFGTTISPWIVTMDALAPFVTDNMKQDPAPLPYLKHDDPYNFDIKLEVAIKPENCSVDHVVSRSNFKYMYWTMKQQLVHHTCNGCNIRAGDLMGSGTISGPEEGSFGSMLELSWKGTKAVAVGDQTRKFINDNDEVTLRGWCEGRGYRIGFGECRGKLLPAVKPKKRIGVAIGDYILDLSLVKHFFSGPNLCTKQYVFEQETLNEFMKLPKAAWREARSVLQSLLSADDKRLRDNAELRSKALVARKDATMHLPADIGDYTDFFSSIHHANNCGVLFLGGSDQLWPNWRQLPVAYHGRASSVVPSGTEIRRPWGQTKADDVAEPAFGASKCVDFELEMAFFVGGPPTKLGETIPIEEASERIFGMVLMNDWSARDIQKWESVPLGPFLGKSFGTTISPWVITMDALAPFIIDNMKQDPSPLPYLKHDDAYNFDIYLEVTIKPEGSDVDHVVCRSNFKYMYWTIKQQLVHHTCNGCNIRAGDLMGSGTISGPEESSFGSMLELSWNGMKTVAVGDQTRKFINDNDEVTLRGWCEGHGYRIGFGECRGKVQFIGNISLEIETLVGTMASAFIENQFQFAEMNIQHKGNADKTLALVRRAVRMGYDCVVINTDIGDINQSIEDVLQESSNEEPPKKKKKKGKRENIIPDPVQIDVSKVNTADLEVAGKKFRLYSRLTVTLSDSTSVYMLMHHPQAHKYDLIAVRPGDDRILQTLSRKGDFIDIITYDQTATSIRWLYSKSGLIQTCISEGLSFEITYAEALKDSSQRRQVLTNARQLLLITRGGRGVILASGAEEIIDLRAPYDAANLSILFGGRPEDSRKFVAGNAKKALLRAESRKTLKGAMVVTSAEDIPSHLVNRKSELERLMSVPEFRAQLEVVEGPSKDSEEPSKDVDK</sequence>
<dbReference type="NCBIfam" id="TIGR01266">
    <property type="entry name" value="fum_ac_acetase"/>
    <property type="match status" value="2"/>
</dbReference>
<reference evidence="22 23" key="2">
    <citation type="submission" date="2018-11" db="EMBL/GenBank/DDBJ databases">
        <authorList>
            <consortium name="Pathogen Informatics"/>
        </authorList>
    </citation>
    <scope>NUCLEOTIDE SEQUENCE [LARGE SCALE GENOMIC DNA]</scope>
</reference>
<dbReference type="InterPro" id="IPR016195">
    <property type="entry name" value="Pol/histidinol_Pase-like"/>
</dbReference>
<feature type="binding site" evidence="19">
    <location>
        <position position="199"/>
    </location>
    <ligand>
        <name>Ca(2+)</name>
        <dbReference type="ChEBI" id="CHEBI:29108"/>
    </ligand>
</feature>
<comment type="similarity">
    <text evidence="5">Belongs to the FAH family.</text>
</comment>
<feature type="binding site" evidence="18">
    <location>
        <position position="245"/>
    </location>
    <ligand>
        <name>substrate</name>
    </ligand>
</feature>
<reference evidence="24" key="1">
    <citation type="submission" date="2016-06" db="UniProtKB">
        <authorList>
            <consortium name="WormBaseParasite"/>
        </authorList>
    </citation>
    <scope>IDENTIFICATION</scope>
</reference>
<dbReference type="Pfam" id="PF01557">
    <property type="entry name" value="FAA_hydrolase"/>
    <property type="match status" value="2"/>
</dbReference>
<evidence type="ECO:0000256" key="5">
    <source>
        <dbReference type="ARBA" id="ARBA00010211"/>
    </source>
</evidence>
<comment type="cofactor">
    <cofactor evidence="3 19">
        <name>Mg(2+)</name>
        <dbReference type="ChEBI" id="CHEBI:18420"/>
    </cofactor>
</comment>
<feature type="binding site" evidence="19">
    <location>
        <position position="254"/>
    </location>
    <ligand>
        <name>Mg(2+)</name>
        <dbReference type="ChEBI" id="CHEBI:18420"/>
    </ligand>
</feature>
<dbReference type="SUPFAM" id="SSF63433">
    <property type="entry name" value="Fumarylacetoacetate hydrolase, FAH, N-terminal domain"/>
    <property type="match status" value="2"/>
</dbReference>
<evidence type="ECO:0000256" key="6">
    <source>
        <dbReference type="ARBA" id="ARBA00012094"/>
    </source>
</evidence>
<evidence type="ECO:0000259" key="21">
    <source>
        <dbReference type="Pfam" id="PF09298"/>
    </source>
</evidence>
<keyword evidence="23" id="KW-1185">Reference proteome</keyword>
<dbReference type="InterPro" id="IPR005959">
    <property type="entry name" value="Fumarylacetoacetase"/>
</dbReference>
<keyword evidence="11 19" id="KW-0106">Calcium</keyword>
<dbReference type="UniPathway" id="UPA00139">
    <property type="reaction ID" value="UER00341"/>
</dbReference>
<dbReference type="GO" id="GO:0046872">
    <property type="term" value="F:metal ion binding"/>
    <property type="evidence" value="ECO:0007669"/>
    <property type="project" value="UniProtKB-KW"/>
</dbReference>
<dbReference type="GO" id="GO:0006559">
    <property type="term" value="P:L-phenylalanine catabolic process"/>
    <property type="evidence" value="ECO:0007669"/>
    <property type="project" value="UniProtKB-UniPathway"/>
</dbReference>